<dbReference type="Pfam" id="PF09587">
    <property type="entry name" value="PGA_cap"/>
    <property type="match status" value="1"/>
</dbReference>
<dbReference type="SUPFAM" id="SSF49464">
    <property type="entry name" value="Carboxypeptidase regulatory domain-like"/>
    <property type="match status" value="1"/>
</dbReference>
<comment type="similarity">
    <text evidence="1">Belongs to the CapA family.</text>
</comment>
<dbReference type="SMART" id="SM00854">
    <property type="entry name" value="PGA_cap"/>
    <property type="match status" value="1"/>
</dbReference>
<evidence type="ECO:0000256" key="1">
    <source>
        <dbReference type="ARBA" id="ARBA00005662"/>
    </source>
</evidence>
<dbReference type="InterPro" id="IPR006311">
    <property type="entry name" value="TAT_signal"/>
</dbReference>
<dbReference type="eggNOG" id="arCOG07503">
    <property type="taxonomic scope" value="Archaea"/>
</dbReference>
<proteinExistence type="inferred from homology"/>
<protein>
    <submittedName>
        <fullName evidence="3">Capsule biosynthesis protein / poly-gamma-glutamate biosynthesis</fullName>
    </submittedName>
</protein>
<dbReference type="InterPro" id="IPR019079">
    <property type="entry name" value="Capsule_synth_CapA"/>
</dbReference>
<dbReference type="Gene3D" id="2.60.40.1120">
    <property type="entry name" value="Carboxypeptidase-like, regulatory domain"/>
    <property type="match status" value="1"/>
</dbReference>
<feature type="domain" description="Capsule synthesis protein CapA" evidence="2">
    <location>
        <begin position="130"/>
        <end position="404"/>
    </location>
</feature>
<dbReference type="PANTHER" id="PTHR33393">
    <property type="entry name" value="POLYGLUTAMINE SYNTHESIS ACCESSORY PROTEIN RV0574C-RELATED"/>
    <property type="match status" value="1"/>
</dbReference>
<dbReference type="OrthoDB" id="199819at2157"/>
<dbReference type="KEGG" id="hhi:HAH_4152"/>
<dbReference type="InterPro" id="IPR008969">
    <property type="entry name" value="CarboxyPept-like_regulatory"/>
</dbReference>
<evidence type="ECO:0000313" key="3">
    <source>
        <dbReference type="EMBL" id="AEM58827.1"/>
    </source>
</evidence>
<dbReference type="PANTHER" id="PTHR33393:SF13">
    <property type="entry name" value="PGA BIOSYNTHESIS PROTEIN CAPA"/>
    <property type="match status" value="1"/>
</dbReference>
<gene>
    <name evidence="3" type="primary">capA</name>
    <name evidence="3" type="ordered locus">HAH_4152</name>
</gene>
<dbReference type="STRING" id="634497.HAH_4152"/>
<dbReference type="EMBL" id="CP002922">
    <property type="protein sequence ID" value="AEM58827.1"/>
    <property type="molecule type" value="Genomic_DNA"/>
</dbReference>
<organism evidence="3 4">
    <name type="scientific">Haloarcula hispanica (strain ATCC 33960 / DSM 4426 / JCM 8911 / NBRC 102182 / NCIMB 2187 / VKM B-1755)</name>
    <dbReference type="NCBI Taxonomy" id="634497"/>
    <lineage>
        <taxon>Archaea</taxon>
        <taxon>Methanobacteriati</taxon>
        <taxon>Methanobacteriota</taxon>
        <taxon>Stenosarchaea group</taxon>
        <taxon>Halobacteria</taxon>
        <taxon>Halobacteriales</taxon>
        <taxon>Haloarculaceae</taxon>
        <taxon>Haloarcula</taxon>
    </lineage>
</organism>
<dbReference type="InterPro" id="IPR052169">
    <property type="entry name" value="CW_Biosynth-Accessory"/>
</dbReference>
<dbReference type="SUPFAM" id="SSF56300">
    <property type="entry name" value="Metallo-dependent phosphatases"/>
    <property type="match status" value="1"/>
</dbReference>
<reference evidence="3 4" key="1">
    <citation type="journal article" date="2011" name="J. Bacteriol.">
        <title>Complete genome sequence of Haloarcula hispanica, a model haloarchaeon for studying genetics, metabolism, and virus-host interaction.</title>
        <authorList>
            <person name="Liu H."/>
            <person name="Wu Z."/>
            <person name="Li M."/>
            <person name="Zhang F."/>
            <person name="Zheng H."/>
            <person name="Han J."/>
            <person name="Liu J."/>
            <person name="Zhou J."/>
            <person name="Wang S."/>
            <person name="Xiang H."/>
        </authorList>
    </citation>
    <scope>NUCLEOTIDE SEQUENCE [LARGE SCALE GENOMIC DNA]</scope>
    <source>
        <strain evidence="4">ATCC 33960 / DSM 4426 / JCM 8911 / NBRC 102182 / NCIMB 2187 / VKM B-1755</strain>
    </source>
</reference>
<dbReference type="Gene3D" id="3.60.21.10">
    <property type="match status" value="1"/>
</dbReference>
<dbReference type="InterPro" id="IPR029052">
    <property type="entry name" value="Metallo-depent_PP-like"/>
</dbReference>
<dbReference type="PROSITE" id="PS51318">
    <property type="entry name" value="TAT"/>
    <property type="match status" value="1"/>
</dbReference>
<dbReference type="HOGENOM" id="CLU_391621_0_0_2"/>
<evidence type="ECO:0000259" key="2">
    <source>
        <dbReference type="SMART" id="SM00854"/>
    </source>
</evidence>
<dbReference type="CDD" id="cd07381">
    <property type="entry name" value="MPP_CapA"/>
    <property type="match status" value="1"/>
</dbReference>
<dbReference type="Gene3D" id="2.60.120.260">
    <property type="entry name" value="Galactose-binding domain-like"/>
    <property type="match status" value="1"/>
</dbReference>
<dbReference type="Pfam" id="PF13620">
    <property type="entry name" value="CarboxypepD_reg"/>
    <property type="match status" value="1"/>
</dbReference>
<dbReference type="Proteomes" id="UP000005629">
    <property type="component" value="Chromosome II"/>
</dbReference>
<accession>G0HZN2</accession>
<evidence type="ECO:0000313" key="4">
    <source>
        <dbReference type="Proteomes" id="UP000005629"/>
    </source>
</evidence>
<name>G0HZN2_HALHT</name>
<sequence length="704" mass="75067">MTEHNFSRRDFIKISSLAGTLGLAGCSSVADLFPASDPAGDGPQSTGNAITGRVVDTDSTPVVGARVTALGAAGSTLATTRTDGDGQFSLALRRPVWIRVSASAYRSRVRACAPGPSNRLVLSKAAGSATIAFGGDTMFARRFYTQSTDSLNPRVQIDPMNRRADHNAILSSVKPALAAADFTSVNLETPLTTRSLRHPTKRFAFASHPVAAEALSAAGVDYTALGNNHAFDALGPGLRDTIDSLEAAGIGHSGAGPTPEAAWEPHVQQAGELDVAFVSCTTIDGRQYEVDWAANGPTERPTSITIDGQQRTVAAGSGVARATAERLRNAVQRGEAAADVVVVQIHGGESYQPSPTKEIRRLTETAAVAGADLIVNHHPHVIGGIERIEGALVAWSLGNFIFDQKIWQTFPSYLLTVTLTADGVARANIDPLLLDGFVPQGVVGKPNRKITWQTLGSSSEMTTVTRSGLALGAGTGSTQEKTEQFSGQNMMYGREVGWVSDVLTGSVRLGRDLLLTGGFESINVDSQGYDGALWRYGRTYPTVSVGYGLGDSGGVELRRVDANRSRAVLSNSRRIPVDGSVTVTSGYRTNDDGLTGELTWFEGTSGSEIDRQVWDLPSTAGDWQRFSQDLSPPDGATHANVLFALEPGSLGSRTAEIDDIRLIEWTDRRVNKGREFDHLRVSQPATIEFEVPKYAEEAIWSRVD</sequence>
<dbReference type="AlphaFoldDB" id="G0HZN2"/>